<organism evidence="2 3">
    <name type="scientific">Microbacterium gilvum</name>
    <dbReference type="NCBI Taxonomy" id="1336204"/>
    <lineage>
        <taxon>Bacteria</taxon>
        <taxon>Bacillati</taxon>
        <taxon>Actinomycetota</taxon>
        <taxon>Actinomycetes</taxon>
        <taxon>Micrococcales</taxon>
        <taxon>Microbacteriaceae</taxon>
        <taxon>Microbacterium</taxon>
    </lineage>
</organism>
<dbReference type="EMBL" id="BAABKO010000009">
    <property type="protein sequence ID" value="GAA4786194.1"/>
    <property type="molecule type" value="Genomic_DNA"/>
</dbReference>
<dbReference type="InterPro" id="IPR001173">
    <property type="entry name" value="Glyco_trans_2-like"/>
</dbReference>
<dbReference type="PANTHER" id="PTHR43685">
    <property type="entry name" value="GLYCOSYLTRANSFERASE"/>
    <property type="match status" value="1"/>
</dbReference>
<keyword evidence="3" id="KW-1185">Reference proteome</keyword>
<proteinExistence type="predicted"/>
<dbReference type="PANTHER" id="PTHR43685:SF11">
    <property type="entry name" value="GLYCOSYLTRANSFERASE TAGX-RELATED"/>
    <property type="match status" value="1"/>
</dbReference>
<dbReference type="Proteomes" id="UP001501645">
    <property type="component" value="Unassembled WGS sequence"/>
</dbReference>
<dbReference type="InterPro" id="IPR029044">
    <property type="entry name" value="Nucleotide-diphossugar_trans"/>
</dbReference>
<evidence type="ECO:0000313" key="2">
    <source>
        <dbReference type="EMBL" id="GAA4786194.1"/>
    </source>
</evidence>
<dbReference type="InterPro" id="IPR050834">
    <property type="entry name" value="Glycosyltransf_2"/>
</dbReference>
<dbReference type="CDD" id="cd00761">
    <property type="entry name" value="Glyco_tranf_GTA_type"/>
    <property type="match status" value="1"/>
</dbReference>
<accession>A0ABP9AUB1</accession>
<gene>
    <name evidence="2" type="ORF">GCM10023351_35000</name>
</gene>
<evidence type="ECO:0000313" key="3">
    <source>
        <dbReference type="Proteomes" id="UP001501645"/>
    </source>
</evidence>
<evidence type="ECO:0000259" key="1">
    <source>
        <dbReference type="Pfam" id="PF00535"/>
    </source>
</evidence>
<feature type="domain" description="Glycosyltransferase 2-like" evidence="1">
    <location>
        <begin position="8"/>
        <end position="176"/>
    </location>
</feature>
<dbReference type="RefSeq" id="WP_345442340.1">
    <property type="nucleotide sequence ID" value="NZ_BAABKO010000009.1"/>
</dbReference>
<dbReference type="SUPFAM" id="SSF53448">
    <property type="entry name" value="Nucleotide-diphospho-sugar transferases"/>
    <property type="match status" value="1"/>
</dbReference>
<reference evidence="3" key="1">
    <citation type="journal article" date="2019" name="Int. J. Syst. Evol. Microbiol.">
        <title>The Global Catalogue of Microorganisms (GCM) 10K type strain sequencing project: providing services to taxonomists for standard genome sequencing and annotation.</title>
        <authorList>
            <consortium name="The Broad Institute Genomics Platform"/>
            <consortium name="The Broad Institute Genome Sequencing Center for Infectious Disease"/>
            <person name="Wu L."/>
            <person name="Ma J."/>
        </authorList>
    </citation>
    <scope>NUCLEOTIDE SEQUENCE [LARGE SCALE GENOMIC DNA]</scope>
    <source>
        <strain evidence="3">JCM 18537</strain>
    </source>
</reference>
<sequence length="306" mass="34534">MDAPVVGIVVRTKDRPDFLRRALRSITGQTFAEWEAVVVNDGGAPGAVDELIAALPEEHRARVRAIHSEAPRGRWVSANAGVLATTAPLLVLHDDDDTWHPEFLERAVTYLDGHPDRGGVVSRIEIVWEEEQGGRLVPVRREVFQEHLPVPTLADTLLFNRYVPIGFVYRRSLHEELGLYDESLPVVGDWNFNLRVLARGPLEYLGDAPYAYWHQRTGADGAAGNSVISSRGDHEKYDALIRDQALREHVDEHGLGLVLYLTKFIDRRFVEVENGIRAEVAEARREIGRFNLVARGYEKVRRRLKG</sequence>
<dbReference type="Gene3D" id="3.90.550.10">
    <property type="entry name" value="Spore Coat Polysaccharide Biosynthesis Protein SpsA, Chain A"/>
    <property type="match status" value="1"/>
</dbReference>
<comment type="caution">
    <text evidence="2">The sequence shown here is derived from an EMBL/GenBank/DDBJ whole genome shotgun (WGS) entry which is preliminary data.</text>
</comment>
<protein>
    <recommendedName>
        <fullName evidence="1">Glycosyltransferase 2-like domain-containing protein</fullName>
    </recommendedName>
</protein>
<name>A0ABP9AUB1_9MICO</name>
<dbReference type="Pfam" id="PF00535">
    <property type="entry name" value="Glycos_transf_2"/>
    <property type="match status" value="1"/>
</dbReference>